<proteinExistence type="predicted"/>
<evidence type="ECO:0000313" key="2">
    <source>
        <dbReference type="Proteomes" id="UP000824200"/>
    </source>
</evidence>
<protein>
    <submittedName>
        <fullName evidence="1">DUF2804 domain-containing protein</fullName>
    </submittedName>
</protein>
<name>A0A9D1E372_9BACT</name>
<sequence length="341" mass="39305">MQKLLTQGKLLENGRLAQAGYSTSTVRQYDRKDIRGHKWRIKEWDYYIVTDGKKAVALTVADNSYMSLVSASFLYFEKPLYKTTSEMKFFTFGKLNLPSCPETGNVGYASKKVKMSFEKLPDRRILQCAFEDFWDGTPFECYLELTDFPKDQMTIATPFRKKHAFYYNTKINCMRAKGYCVVKGMHMSFDESDSLGTLDWGRGIWTYKNTWYWSSLQTRLQNGKTFGFNLGYGFGDTSAATENMVFMDGVAHKLDKVVFEIPQKNGKDDFLSPWTIHDNEGRLDLQFVPVLDRKDITDLGVLASRQHQVFGHFSGTVILDNGKKVKIQNKLGFAEKVFNKW</sequence>
<dbReference type="PANTHER" id="PTHR35868:SF3">
    <property type="entry name" value="DUF2804 DOMAIN-CONTAINING PROTEIN"/>
    <property type="match status" value="1"/>
</dbReference>
<dbReference type="EMBL" id="DVHL01000002">
    <property type="protein sequence ID" value="HIR65309.1"/>
    <property type="molecule type" value="Genomic_DNA"/>
</dbReference>
<dbReference type="Proteomes" id="UP000824200">
    <property type="component" value="Unassembled WGS sequence"/>
</dbReference>
<dbReference type="AlphaFoldDB" id="A0A9D1E372"/>
<dbReference type="InterPro" id="IPR021243">
    <property type="entry name" value="DUF2804"/>
</dbReference>
<comment type="caution">
    <text evidence="1">The sequence shown here is derived from an EMBL/GenBank/DDBJ whole genome shotgun (WGS) entry which is preliminary data.</text>
</comment>
<reference evidence="1" key="2">
    <citation type="journal article" date="2021" name="PeerJ">
        <title>Extensive microbial diversity within the chicken gut microbiome revealed by metagenomics and culture.</title>
        <authorList>
            <person name="Gilroy R."/>
            <person name="Ravi A."/>
            <person name="Getino M."/>
            <person name="Pursley I."/>
            <person name="Horton D.L."/>
            <person name="Alikhan N.F."/>
            <person name="Baker D."/>
            <person name="Gharbi K."/>
            <person name="Hall N."/>
            <person name="Watson M."/>
            <person name="Adriaenssens E.M."/>
            <person name="Foster-Nyarko E."/>
            <person name="Jarju S."/>
            <person name="Secka A."/>
            <person name="Antonio M."/>
            <person name="Oren A."/>
            <person name="Chaudhuri R.R."/>
            <person name="La Ragione R."/>
            <person name="Hildebrand F."/>
            <person name="Pallen M.J."/>
        </authorList>
    </citation>
    <scope>NUCLEOTIDE SEQUENCE</scope>
    <source>
        <strain evidence="1">CHK121-14286</strain>
    </source>
</reference>
<dbReference type="Pfam" id="PF10974">
    <property type="entry name" value="DUF2804"/>
    <property type="match status" value="1"/>
</dbReference>
<organism evidence="1 2">
    <name type="scientific">Candidatus Fimimonas gallinarum</name>
    <dbReference type="NCBI Taxonomy" id="2840821"/>
    <lineage>
        <taxon>Bacteria</taxon>
        <taxon>Pseudomonadati</taxon>
        <taxon>Myxococcota</taxon>
        <taxon>Myxococcia</taxon>
        <taxon>Myxococcales</taxon>
        <taxon>Cystobacterineae</taxon>
        <taxon>Myxococcaceae</taxon>
        <taxon>Myxococcaceae incertae sedis</taxon>
        <taxon>Candidatus Fimimonas</taxon>
    </lineage>
</organism>
<dbReference type="PANTHER" id="PTHR35868">
    <property type="entry name" value="DUF2804 DOMAIN-CONTAINING PROTEIN-RELATED"/>
    <property type="match status" value="1"/>
</dbReference>
<reference evidence="1" key="1">
    <citation type="submission" date="2020-10" db="EMBL/GenBank/DDBJ databases">
        <authorList>
            <person name="Gilroy R."/>
        </authorList>
    </citation>
    <scope>NUCLEOTIDE SEQUENCE</scope>
    <source>
        <strain evidence="1">CHK121-14286</strain>
    </source>
</reference>
<gene>
    <name evidence="1" type="ORF">IAC95_00230</name>
</gene>
<evidence type="ECO:0000313" key="1">
    <source>
        <dbReference type="EMBL" id="HIR65309.1"/>
    </source>
</evidence>
<accession>A0A9D1E372</accession>